<dbReference type="InterPro" id="IPR036388">
    <property type="entry name" value="WH-like_DNA-bd_sf"/>
</dbReference>
<dbReference type="PANTHER" id="PTHR18964:SF149">
    <property type="entry name" value="BIFUNCTIONAL UDP-N-ACETYLGLUCOSAMINE 2-EPIMERASE_N-ACETYLMANNOSAMINE KINASE"/>
    <property type="match status" value="1"/>
</dbReference>
<evidence type="ECO:0000256" key="2">
    <source>
        <dbReference type="SAM" id="MobiDB-lite"/>
    </source>
</evidence>
<organism evidence="3 4">
    <name type="scientific">Bifidobacterium commune</name>
    <dbReference type="NCBI Taxonomy" id="1505727"/>
    <lineage>
        <taxon>Bacteria</taxon>
        <taxon>Bacillati</taxon>
        <taxon>Actinomycetota</taxon>
        <taxon>Actinomycetes</taxon>
        <taxon>Bifidobacteriales</taxon>
        <taxon>Bifidobacteriaceae</taxon>
        <taxon>Bifidobacterium</taxon>
    </lineage>
</organism>
<dbReference type="InterPro" id="IPR036390">
    <property type="entry name" value="WH_DNA-bd_sf"/>
</dbReference>
<dbReference type="InterPro" id="IPR049874">
    <property type="entry name" value="ROK_cs"/>
</dbReference>
<dbReference type="Gene3D" id="1.10.10.10">
    <property type="entry name" value="Winged helix-like DNA-binding domain superfamily/Winged helix DNA-binding domain"/>
    <property type="match status" value="1"/>
</dbReference>
<dbReference type="PANTHER" id="PTHR18964">
    <property type="entry name" value="ROK (REPRESSOR, ORF, KINASE) FAMILY"/>
    <property type="match status" value="1"/>
</dbReference>
<dbReference type="Gene3D" id="3.30.420.40">
    <property type="match status" value="2"/>
</dbReference>
<feature type="compositionally biased region" description="Polar residues" evidence="2">
    <location>
        <begin position="8"/>
        <end position="28"/>
    </location>
</feature>
<dbReference type="STRING" id="1505727.GA0061077_0174"/>
<evidence type="ECO:0000313" key="3">
    <source>
        <dbReference type="EMBL" id="SCC78253.1"/>
    </source>
</evidence>
<dbReference type="EMBL" id="FMBL01000001">
    <property type="protein sequence ID" value="SCC78253.1"/>
    <property type="molecule type" value="Genomic_DNA"/>
</dbReference>
<feature type="region of interest" description="Disordered" evidence="2">
    <location>
        <begin position="1"/>
        <end position="45"/>
    </location>
</feature>
<comment type="similarity">
    <text evidence="1">Belongs to the ROK (NagC/XylR) family.</text>
</comment>
<dbReference type="RefSeq" id="WP_234696448.1">
    <property type="nucleotide sequence ID" value="NZ_FMBL01000001.1"/>
</dbReference>
<dbReference type="PROSITE" id="PS01125">
    <property type="entry name" value="ROK"/>
    <property type="match status" value="1"/>
</dbReference>
<gene>
    <name evidence="3" type="ORF">GA0061077_0174</name>
</gene>
<keyword evidence="3" id="KW-0808">Transferase</keyword>
<sequence length="442" mass="47440">MHEHSGMPVTSSATSRLSADRLTTSTPNFADYDDHTAAPQTVASERNRSRTLWHLYRSEISSRAQIAKTLGLTPAAITKITARLIDEGIVSETGDMKGSKQRRSIGLTINTEEFHFIGVKFARSLVQIGVFDLKGTCLRLHDTPRISDNTIDVAIEATHREIDSLLASDPRIVAIGMAVPGPYLHGSGYSALVSAMPHWRNINFYEEFGQNCPVPVFIEQDARAGALAQRLFGALNDSRSLAYFLLGEGVGLGVIENSRLIYGNLGASTELGHVSIDAAAGTRCECGNVGCLECYCSAGAIHKQIDELGIIAHSTSMTHIEACQTLFSLAQTPDGPDARQARDLVEQIGRYVGYGCVIICNTFNPRNIVLGDIGALGGQQLLDAAQAVVTERVIPEIAQATTIILSGLPTDAAVLGAAATAITQFLDRPSLFRTSNMRKNTG</sequence>
<proteinExistence type="inferred from homology"/>
<keyword evidence="3" id="KW-0418">Kinase</keyword>
<dbReference type="InterPro" id="IPR000600">
    <property type="entry name" value="ROK"/>
</dbReference>
<keyword evidence="4" id="KW-1185">Reference proteome</keyword>
<dbReference type="Proteomes" id="UP000242610">
    <property type="component" value="Unassembled WGS sequence"/>
</dbReference>
<reference evidence="4" key="1">
    <citation type="submission" date="2016-08" db="EMBL/GenBank/DDBJ databases">
        <authorList>
            <person name="Varghese N."/>
            <person name="Submissions Spin"/>
        </authorList>
    </citation>
    <scope>NUCLEOTIDE SEQUENCE [LARGE SCALE GENOMIC DNA]</scope>
    <source>
        <strain evidence="4">R-52791</strain>
    </source>
</reference>
<dbReference type="SUPFAM" id="SSF46785">
    <property type="entry name" value="Winged helix' DNA-binding domain"/>
    <property type="match status" value="1"/>
</dbReference>
<dbReference type="Pfam" id="PF00480">
    <property type="entry name" value="ROK"/>
    <property type="match status" value="1"/>
</dbReference>
<dbReference type="GO" id="GO:0016301">
    <property type="term" value="F:kinase activity"/>
    <property type="evidence" value="ECO:0007669"/>
    <property type="project" value="UniProtKB-KW"/>
</dbReference>
<protein>
    <submittedName>
        <fullName evidence="3">Sugar kinase of the NBD/HSP70 family, may contain an N-terminal HTH domain</fullName>
    </submittedName>
</protein>
<accession>A0A1C4H014</accession>
<dbReference type="AlphaFoldDB" id="A0A1C4H014"/>
<evidence type="ECO:0000256" key="1">
    <source>
        <dbReference type="ARBA" id="ARBA00006479"/>
    </source>
</evidence>
<name>A0A1C4H014_9BIFI</name>
<dbReference type="SUPFAM" id="SSF53067">
    <property type="entry name" value="Actin-like ATPase domain"/>
    <property type="match status" value="1"/>
</dbReference>
<evidence type="ECO:0000313" key="4">
    <source>
        <dbReference type="Proteomes" id="UP000242610"/>
    </source>
</evidence>
<dbReference type="InterPro" id="IPR043129">
    <property type="entry name" value="ATPase_NBD"/>
</dbReference>